<name>A0A914PZV2_9BILA</name>
<sequence length="552" mass="58323">MTNAFWSDWIQTTSCGDSCGSCASVTKKRSCLSADFGIPCAGSDTKFELCNVSPCKFPRMSCCGGLKAMSYKGKIVCGPLPPDTDLKIPATLPFCPVTGGIWSEWSRWSDCIGNCGDCGTASRSRQCLTTTFGCLCTGSDIEVTQCKVKGVWSAWAVQQNCNGTCGGCGTMVYSRTCLSTGCACEGSATLIQPCSFNLCIFPTPSCCSGFKAQSFQGQMMCGPLPTLTEDNPLESCTTASCCPVDGLWSSWTQTTRCTDSCGSCAQVTKTRTCLSEAQGCPCTGIRTKLELCGTSVCKFPRNSCCGTLRAMSVKGKIVCGPLPAEEVLVTVPTTCCVPDGVWSNWEAWSSCQGTCNQCGTTTRTRTCLSETSGCPCTGLSTESMQCQVVGVWNDWVVQSQCSDTCGGCGVMTYTRTCQTSGCACIGATTKTEVCAFSTCLYPRRSCCGTLKAGSYNGRMECGPQPPLLVQDVNIIIPCITNPPPTTPCVARCSETCGLCGVMVDEPIQATPCIPLTTIIRCADTPCPLPQNSCCAQYARRGLVNGILKCIPI</sequence>
<reference evidence="2" key="1">
    <citation type="submission" date="2022-11" db="UniProtKB">
        <authorList>
            <consortium name="WormBaseParasite"/>
        </authorList>
    </citation>
    <scope>IDENTIFICATION</scope>
</reference>
<dbReference type="SMART" id="SM00209">
    <property type="entry name" value="TSP1"/>
    <property type="match status" value="6"/>
</dbReference>
<proteinExistence type="predicted"/>
<keyword evidence="1" id="KW-1185">Reference proteome</keyword>
<protein>
    <submittedName>
        <fullName evidence="2">Uncharacterized protein</fullName>
    </submittedName>
</protein>
<accession>A0A914PZV2</accession>
<dbReference type="SUPFAM" id="SSF82895">
    <property type="entry name" value="TSP-1 type 1 repeat"/>
    <property type="match status" value="3"/>
</dbReference>
<dbReference type="PANTHER" id="PTHR31936">
    <property type="entry name" value="PROTEIN CBG18744"/>
    <property type="match status" value="1"/>
</dbReference>
<dbReference type="PROSITE" id="PS50092">
    <property type="entry name" value="TSP1"/>
    <property type="match status" value="6"/>
</dbReference>
<evidence type="ECO:0000313" key="2">
    <source>
        <dbReference type="WBParaSite" id="PDA_v2.g23955.t1"/>
    </source>
</evidence>
<dbReference type="Proteomes" id="UP000887578">
    <property type="component" value="Unplaced"/>
</dbReference>
<dbReference type="InterPro" id="IPR000884">
    <property type="entry name" value="TSP1_rpt"/>
</dbReference>
<dbReference type="Gene3D" id="2.20.100.10">
    <property type="entry name" value="Thrombospondin type-1 (TSP1) repeat"/>
    <property type="match status" value="3"/>
</dbReference>
<evidence type="ECO:0000313" key="1">
    <source>
        <dbReference type="Proteomes" id="UP000887578"/>
    </source>
</evidence>
<organism evidence="1 2">
    <name type="scientific">Panagrolaimus davidi</name>
    <dbReference type="NCBI Taxonomy" id="227884"/>
    <lineage>
        <taxon>Eukaryota</taxon>
        <taxon>Metazoa</taxon>
        <taxon>Ecdysozoa</taxon>
        <taxon>Nematoda</taxon>
        <taxon>Chromadorea</taxon>
        <taxon>Rhabditida</taxon>
        <taxon>Tylenchina</taxon>
        <taxon>Panagrolaimomorpha</taxon>
        <taxon>Panagrolaimoidea</taxon>
        <taxon>Panagrolaimidae</taxon>
        <taxon>Panagrolaimus</taxon>
    </lineage>
</organism>
<dbReference type="AlphaFoldDB" id="A0A914PZV2"/>
<dbReference type="PANTHER" id="PTHR31936:SF7">
    <property type="entry name" value="SHK DOMAIN-CONTAINING PROTEIN"/>
    <property type="match status" value="1"/>
</dbReference>
<dbReference type="WBParaSite" id="PDA_v2.g23955.t1">
    <property type="protein sequence ID" value="PDA_v2.g23955.t1"/>
    <property type="gene ID" value="PDA_v2.g23955"/>
</dbReference>
<dbReference type="InterPro" id="IPR036383">
    <property type="entry name" value="TSP1_rpt_sf"/>
</dbReference>